<evidence type="ECO:0000313" key="7">
    <source>
        <dbReference type="EMBL" id="OEY97492.1"/>
    </source>
</evidence>
<feature type="transmembrane region" description="Helical" evidence="6">
    <location>
        <begin position="112"/>
        <end position="135"/>
    </location>
</feature>
<feature type="transmembrane region" description="Helical" evidence="6">
    <location>
        <begin position="71"/>
        <end position="92"/>
    </location>
</feature>
<keyword evidence="4 6" id="KW-1133">Transmembrane helix</keyword>
<evidence type="ECO:0000313" key="8">
    <source>
        <dbReference type="Proteomes" id="UP000185895"/>
    </source>
</evidence>
<keyword evidence="8" id="KW-1185">Reference proteome</keyword>
<dbReference type="Pfam" id="PF01810">
    <property type="entry name" value="LysE"/>
    <property type="match status" value="1"/>
</dbReference>
<dbReference type="PANTHER" id="PTHR30086:SF20">
    <property type="entry name" value="ARGININE EXPORTER PROTEIN ARGO-RELATED"/>
    <property type="match status" value="1"/>
</dbReference>
<keyword evidence="5 6" id="KW-0472">Membrane</keyword>
<dbReference type="InterPro" id="IPR001123">
    <property type="entry name" value="LeuE-type"/>
</dbReference>
<feature type="transmembrane region" description="Helical" evidence="6">
    <location>
        <begin position="191"/>
        <end position="206"/>
    </location>
</feature>
<dbReference type="EMBL" id="MKKK01000008">
    <property type="protein sequence ID" value="OEY97492.1"/>
    <property type="molecule type" value="Genomic_DNA"/>
</dbReference>
<feature type="transmembrane region" description="Helical" evidence="6">
    <location>
        <begin position="6"/>
        <end position="29"/>
    </location>
</feature>
<dbReference type="AlphaFoldDB" id="A0A1E7RE18"/>
<dbReference type="Proteomes" id="UP000185895">
    <property type="component" value="Unassembled WGS sequence"/>
</dbReference>
<dbReference type="OrthoDB" id="9814990at2"/>
<organism evidence="7 8">
    <name type="scientific">Acinetobacter qingfengensis</name>
    <dbReference type="NCBI Taxonomy" id="1262585"/>
    <lineage>
        <taxon>Bacteria</taxon>
        <taxon>Pseudomonadati</taxon>
        <taxon>Pseudomonadota</taxon>
        <taxon>Gammaproteobacteria</taxon>
        <taxon>Moraxellales</taxon>
        <taxon>Moraxellaceae</taxon>
        <taxon>Acinetobacter</taxon>
    </lineage>
</organism>
<feature type="transmembrane region" description="Helical" evidence="6">
    <location>
        <begin position="155"/>
        <end position="179"/>
    </location>
</feature>
<dbReference type="GO" id="GO:0015171">
    <property type="term" value="F:amino acid transmembrane transporter activity"/>
    <property type="evidence" value="ECO:0007669"/>
    <property type="project" value="TreeGrafter"/>
</dbReference>
<evidence type="ECO:0000256" key="3">
    <source>
        <dbReference type="ARBA" id="ARBA00022692"/>
    </source>
</evidence>
<dbReference type="PANTHER" id="PTHR30086">
    <property type="entry name" value="ARGININE EXPORTER PROTEIN ARGO"/>
    <property type="match status" value="1"/>
</dbReference>
<evidence type="ECO:0000256" key="2">
    <source>
        <dbReference type="ARBA" id="ARBA00022475"/>
    </source>
</evidence>
<sequence>MMTLTTLLSFAFVSLCMVLTPGPNMIYLISRSICQGKKAGFISLSGVGLGFIIYMLFAAFGITAALMTVPYIFDAMRILGALYLLWLAWHAFKPNSPAIFEKIEPLEADSNLKLFSIGLLTNLLNPKIAMMYLALLPQFINPEQNFFQQSLLLGSMQITISLIVNCLIVIFASKISIFLKQNKSWAQLQKYFMGSILSFLAIKILLNK</sequence>
<reference evidence="7 8" key="1">
    <citation type="submission" date="2016-09" db="EMBL/GenBank/DDBJ databases">
        <authorList>
            <person name="Capua I."/>
            <person name="De Benedictis P."/>
            <person name="Joannis T."/>
            <person name="Lombin L.H."/>
            <person name="Cattoli G."/>
        </authorList>
    </citation>
    <scope>NUCLEOTIDE SEQUENCE [LARGE SCALE GENOMIC DNA]</scope>
    <source>
        <strain evidence="7 8">ANC 4671</strain>
    </source>
</reference>
<dbReference type="RefSeq" id="WP_070069079.1">
    <property type="nucleotide sequence ID" value="NZ_MKKK01000008.1"/>
</dbReference>
<gene>
    <name evidence="7" type="ORF">BJI46_09690</name>
</gene>
<evidence type="ECO:0000256" key="6">
    <source>
        <dbReference type="SAM" id="Phobius"/>
    </source>
</evidence>
<dbReference type="GO" id="GO:0005886">
    <property type="term" value="C:plasma membrane"/>
    <property type="evidence" value="ECO:0007669"/>
    <property type="project" value="UniProtKB-SubCell"/>
</dbReference>
<accession>A0A1E7RE18</accession>
<evidence type="ECO:0000256" key="1">
    <source>
        <dbReference type="ARBA" id="ARBA00004651"/>
    </source>
</evidence>
<protein>
    <submittedName>
        <fullName evidence="7">Lysine transporter LysE</fullName>
    </submittedName>
</protein>
<comment type="caution">
    <text evidence="7">The sequence shown here is derived from an EMBL/GenBank/DDBJ whole genome shotgun (WGS) entry which is preliminary data.</text>
</comment>
<comment type="subcellular location">
    <subcellularLocation>
        <location evidence="1">Cell membrane</location>
        <topology evidence="1">Multi-pass membrane protein</topology>
    </subcellularLocation>
</comment>
<name>A0A1E7RE18_9GAMM</name>
<keyword evidence="3 6" id="KW-0812">Transmembrane</keyword>
<keyword evidence="2" id="KW-1003">Cell membrane</keyword>
<dbReference type="PIRSF" id="PIRSF006324">
    <property type="entry name" value="LeuE"/>
    <property type="match status" value="1"/>
</dbReference>
<evidence type="ECO:0000256" key="5">
    <source>
        <dbReference type="ARBA" id="ARBA00023136"/>
    </source>
</evidence>
<evidence type="ECO:0000256" key="4">
    <source>
        <dbReference type="ARBA" id="ARBA00022989"/>
    </source>
</evidence>
<feature type="transmembrane region" description="Helical" evidence="6">
    <location>
        <begin position="41"/>
        <end position="65"/>
    </location>
</feature>
<proteinExistence type="predicted"/>